<sequence>MKKEIWKRMLCVATATVVCLTSIPGTVFADETGCKEAKDGKHVPNEDKKELVKMATCTEDGEWLIYCLYCNTQYTTEIIPATGHEWGDKKQIREAGCVTTGEVQYTCQNCNEVKTETTPAKGHTIVTDKGVTPTCTQSGLTEGKHCSVCNEVIQKQKKLAPKKHHAVTDKAVEATCSKEGLTEGKHCSVCNQVLVEQKKVRKKRHVLQKKKGTPATCTEYGWTDRIFCTVCNTVTQRRVRIAPLGHTIVTDPAVEATCTESGLTEGKHCSVCKKVITRQKEIPAKGHKIVTDPAVEATCTQSGLTEGKHCSVCKEVITEQKVIPAKGHTIVTDKAVKATCEQSGLTEGTHCSDCNEVIQKQETIAALGHEYIAGAIYDKKTAQVVDICKRCAKQTKRLANLVSLIGDEQNTKFEDMDGKEISSIPDNLKIFSGESEDGKRNLLYVNEKDEKQLREFSMLSEHKELNNLTLQFGKDENAGTIQMDAADGINQLGIRMKPYENGEVLIYVSEDIVNASIKNIKKNGNSIICETDNGSKLAISSDHMNYEVGKTDVPKKKDDSVLNQLVAKRVEGSEDTVEFSLQQVEEEQKDSKTEDESKAEKDSKTEDKSKAENESKAEDKSKTEDTAKTEDKSASEDPMEPIQIIFATKEMAKDEEEDEKKSQDDSTQIKMIEEDEPTQKIEKIKDEEPSIIIIRFVDPPVEEKKEEKEEEKQEEVKTVNFEFETLHTSCTISGYKYCSFKEVNDKYHKCKNKKNIFKKCKNTDTHKWSKGKCGECGAWHYNHTPVYYDKIKDGIQGWCTTCGMKWTGRGWVIYGS</sequence>
<feature type="signal peptide" evidence="2">
    <location>
        <begin position="1"/>
        <end position="29"/>
    </location>
</feature>
<dbReference type="EMBL" id="JBBMEX010000010">
    <property type="protein sequence ID" value="MEQ2558275.1"/>
    <property type="molecule type" value="Genomic_DNA"/>
</dbReference>
<accession>A0ABV1HEZ4</accession>
<feature type="compositionally biased region" description="Basic and acidic residues" evidence="1">
    <location>
        <begin position="589"/>
        <end position="635"/>
    </location>
</feature>
<name>A0ABV1HEZ4_9FIRM</name>
<reference evidence="3 4" key="1">
    <citation type="submission" date="2024-03" db="EMBL/GenBank/DDBJ databases">
        <title>Human intestinal bacterial collection.</title>
        <authorList>
            <person name="Pauvert C."/>
            <person name="Hitch T.C.A."/>
            <person name="Clavel T."/>
        </authorList>
    </citation>
    <scope>NUCLEOTIDE SEQUENCE [LARGE SCALE GENOMIC DNA]</scope>
    <source>
        <strain evidence="3 4">CLA-AA-H185</strain>
    </source>
</reference>
<dbReference type="Proteomes" id="UP001454489">
    <property type="component" value="Unassembled WGS sequence"/>
</dbReference>
<keyword evidence="4" id="KW-1185">Reference proteome</keyword>
<evidence type="ECO:0000313" key="4">
    <source>
        <dbReference type="Proteomes" id="UP001454489"/>
    </source>
</evidence>
<feature type="chain" id="PRO_5046277693" evidence="2">
    <location>
        <begin position="30"/>
        <end position="816"/>
    </location>
</feature>
<feature type="region of interest" description="Disordered" evidence="1">
    <location>
        <begin position="583"/>
        <end position="642"/>
    </location>
</feature>
<organism evidence="3 4">
    <name type="scientific">Maccoyibacter intestinihominis</name>
    <dbReference type="NCBI Taxonomy" id="3133499"/>
    <lineage>
        <taxon>Bacteria</taxon>
        <taxon>Bacillati</taxon>
        <taxon>Bacillota</taxon>
        <taxon>Clostridia</taxon>
        <taxon>Lachnospirales</taxon>
        <taxon>Lachnospiraceae</taxon>
        <taxon>Maccoyibacter</taxon>
    </lineage>
</organism>
<proteinExistence type="predicted"/>
<dbReference type="Gene3D" id="1.20.50.40">
    <property type="match status" value="4"/>
</dbReference>
<evidence type="ECO:0000256" key="1">
    <source>
        <dbReference type="SAM" id="MobiDB-lite"/>
    </source>
</evidence>
<comment type="caution">
    <text evidence="3">The sequence shown here is derived from an EMBL/GenBank/DDBJ whole genome shotgun (WGS) entry which is preliminary data.</text>
</comment>
<evidence type="ECO:0000256" key="2">
    <source>
        <dbReference type="SAM" id="SignalP"/>
    </source>
</evidence>
<evidence type="ECO:0000313" key="3">
    <source>
        <dbReference type="EMBL" id="MEQ2558275.1"/>
    </source>
</evidence>
<gene>
    <name evidence="3" type="ORF">WMO43_10400</name>
</gene>
<dbReference type="RefSeq" id="WP_353531119.1">
    <property type="nucleotide sequence ID" value="NZ_JBBMEX010000010.1"/>
</dbReference>
<keyword evidence="2" id="KW-0732">Signal</keyword>
<protein>
    <submittedName>
        <fullName evidence="3">Uncharacterized protein</fullName>
    </submittedName>
</protein>